<dbReference type="PIRSF" id="PIRSF000168">
    <property type="entry name" value="Acyl-CoA_oxidase"/>
    <property type="match status" value="1"/>
</dbReference>
<sequence length="715" mass="77127">MANAVDERTRALQERSSALVTAQASDPRADIAAERRRASFAPEPLTYLLNGGKAKVERRAELARILTQTPWADKSNRHFLSREEEYVGGLRAALGIWRKMKDEGLGMQDGLMMRQLVDWPGGLELHIGMFIPTIMSQGDAEQQAKWMPLCTSLQVIGTYAQTELGHGTFVRGLETTATFDKQTQEFVIHSPTLSSTKWWPGGLGKTATHAVVMARLMLPDAATGRVADHGPHAFIVQLRCPDTHRPLRGVTVGDIGPKFGFNGVDNGFLQLDHVRIPRDHMMQRFSRVTPEGVYVPPPPANAKASYATMLYVRADIVRNAGYFLGRATTIAVRYAAVRRQTAPAPGERELQVLDYQNTSGTLLPLVAATYALWLMGDDMMAKYKRFEADRDRGEFGALPELHALSSGLKAVCTWITADGIEECRRTCGGHGYSQLSGLPSLFASYVQNVTWEGDNNVLCLQTARFILKTMAASAAKGGAGPAPGGSAAHLAAGELRRELGARCAARDEACWLQPDTVAAALRHRASRLAVTAADTLRAAAGGRLAFEGAPWNGSTLALIAAARAHCELQLALNFYAALQRWSSEGALSPVCLAALSRLAALFGLGRLELGLADLLEDGYMNGAQAAALRRASRGLLAALRPDAVALVDAFGFEDYYLHSALGRHDGDVYRALLDMAQPSPLNATEEGPAWEGVLRPAMQAARRGGGGVAPPLSKL</sequence>
<proteinExistence type="inferred from homology"/>
<dbReference type="InterPro" id="IPR002655">
    <property type="entry name" value="Acyl-CoA_oxidase_C"/>
</dbReference>
<keyword evidence="8" id="KW-0067">ATP-binding</keyword>
<evidence type="ECO:0000256" key="7">
    <source>
        <dbReference type="ARBA" id="ARBA00022832"/>
    </source>
</evidence>
<keyword evidence="20" id="KW-1185">Reference proteome</keyword>
<dbReference type="AlphaFoldDB" id="A0A2V0PEU2"/>
<feature type="domain" description="Acyl-CoA oxidase/dehydrogenase middle" evidence="16">
    <location>
        <begin position="159"/>
        <end position="274"/>
    </location>
</feature>
<evidence type="ECO:0000256" key="13">
    <source>
        <dbReference type="PIRSR" id="PIRSR000168-1"/>
    </source>
</evidence>
<feature type="binding site" evidence="14">
    <location>
        <position position="201"/>
    </location>
    <ligand>
        <name>FAD</name>
        <dbReference type="ChEBI" id="CHEBI:57692"/>
    </ligand>
</feature>
<evidence type="ECO:0000256" key="2">
    <source>
        <dbReference type="ARBA" id="ARBA00004275"/>
    </source>
</evidence>
<dbReference type="Pfam" id="PF22924">
    <property type="entry name" value="ACOX_C_alpha1"/>
    <property type="match status" value="1"/>
</dbReference>
<protein>
    <recommendedName>
        <fullName evidence="12">Acyl-coenzyme A oxidase</fullName>
    </recommendedName>
</protein>
<feature type="binding site" evidence="14">
    <location>
        <position position="162"/>
    </location>
    <ligand>
        <name>FAD</name>
        <dbReference type="ChEBI" id="CHEBI:57692"/>
    </ligand>
</feature>
<dbReference type="InterPro" id="IPR012258">
    <property type="entry name" value="Acyl-CoA_oxidase"/>
</dbReference>
<dbReference type="InParanoid" id="A0A2V0PEU2"/>
<dbReference type="Proteomes" id="UP000247498">
    <property type="component" value="Unassembled WGS sequence"/>
</dbReference>
<comment type="caution">
    <text evidence="19">The sequence shown here is derived from an EMBL/GenBank/DDBJ whole genome shotgun (WGS) entry which is preliminary data.</text>
</comment>
<comment type="subcellular location">
    <subcellularLocation>
        <location evidence="2">Peroxisome</location>
    </subcellularLocation>
</comment>
<dbReference type="InterPro" id="IPR036250">
    <property type="entry name" value="AcylCo_DH-like_C"/>
</dbReference>
<dbReference type="GO" id="GO:0055088">
    <property type="term" value="P:lipid homeostasis"/>
    <property type="evidence" value="ECO:0007669"/>
    <property type="project" value="TreeGrafter"/>
</dbReference>
<accession>A0A2V0PEU2</accession>
<dbReference type="SUPFAM" id="SSF56645">
    <property type="entry name" value="Acyl-CoA dehydrogenase NM domain-like"/>
    <property type="match status" value="1"/>
</dbReference>
<feature type="domain" description="Acyl-CoA oxidase C-terminal" evidence="15">
    <location>
        <begin position="514"/>
        <end position="699"/>
    </location>
</feature>
<dbReference type="GO" id="GO:0033540">
    <property type="term" value="P:fatty acid beta-oxidation using acyl-CoA oxidase"/>
    <property type="evidence" value="ECO:0007669"/>
    <property type="project" value="TreeGrafter"/>
</dbReference>
<evidence type="ECO:0000256" key="6">
    <source>
        <dbReference type="ARBA" id="ARBA00022827"/>
    </source>
</evidence>
<dbReference type="InterPro" id="IPR029320">
    <property type="entry name" value="Acyl-CoA_ox_N"/>
</dbReference>
<dbReference type="InterPro" id="IPR046373">
    <property type="entry name" value="Acyl-CoA_Oxase/DH_mid-dom_sf"/>
</dbReference>
<feature type="domain" description="Acyl-coenzyme A oxidase N-terminal" evidence="17">
    <location>
        <begin position="42"/>
        <end position="156"/>
    </location>
</feature>
<dbReference type="EMBL" id="BDRX01000123">
    <property type="protein sequence ID" value="GBF98378.1"/>
    <property type="molecule type" value="Genomic_DNA"/>
</dbReference>
<evidence type="ECO:0000256" key="14">
    <source>
        <dbReference type="PIRSR" id="PIRSR000168-2"/>
    </source>
</evidence>
<comment type="cofactor">
    <cofactor evidence="1">
        <name>FAD</name>
        <dbReference type="ChEBI" id="CHEBI:57692"/>
    </cofactor>
</comment>
<dbReference type="InterPro" id="IPR006091">
    <property type="entry name" value="Acyl-CoA_Oxase/DH_mid-dom"/>
</dbReference>
<keyword evidence="4 12" id="KW-0285">Flavoprotein</keyword>
<dbReference type="InterPro" id="IPR055060">
    <property type="entry name" value="ACOX_C_alpha1"/>
</dbReference>
<evidence type="ECO:0000259" key="17">
    <source>
        <dbReference type="Pfam" id="PF14749"/>
    </source>
</evidence>
<dbReference type="FunCoup" id="A0A2V0PEU2">
    <property type="interactions" value="1578"/>
</dbReference>
<dbReference type="GO" id="GO:0005504">
    <property type="term" value="F:fatty acid binding"/>
    <property type="evidence" value="ECO:0007669"/>
    <property type="project" value="TreeGrafter"/>
</dbReference>
<dbReference type="FunFam" id="1.10.540.10:FF:000006">
    <property type="entry name" value="Acyl-coenzyme A oxidase"/>
    <property type="match status" value="1"/>
</dbReference>
<evidence type="ECO:0000259" key="15">
    <source>
        <dbReference type="Pfam" id="PF01756"/>
    </source>
</evidence>
<evidence type="ECO:0000259" key="16">
    <source>
        <dbReference type="Pfam" id="PF02770"/>
    </source>
</evidence>
<dbReference type="InterPro" id="IPR037069">
    <property type="entry name" value="AcylCoA_DH/ox_N_sf"/>
</dbReference>
<dbReference type="Gene3D" id="1.20.140.10">
    <property type="entry name" value="Butyryl-CoA Dehydrogenase, subunit A, domain 3"/>
    <property type="match status" value="2"/>
</dbReference>
<dbReference type="GO" id="GO:0005777">
    <property type="term" value="C:peroxisome"/>
    <property type="evidence" value="ECO:0007669"/>
    <property type="project" value="UniProtKB-SubCell"/>
</dbReference>
<dbReference type="Pfam" id="PF02770">
    <property type="entry name" value="Acyl-CoA_dh_M"/>
    <property type="match status" value="1"/>
</dbReference>
<dbReference type="OrthoDB" id="538336at2759"/>
<keyword evidence="7" id="KW-0276">Fatty acid metabolism</keyword>
<dbReference type="Pfam" id="PF14749">
    <property type="entry name" value="Acyl-CoA_ox_N"/>
    <property type="match status" value="1"/>
</dbReference>
<feature type="active site" description="Proton acceptor" evidence="13">
    <location>
        <position position="452"/>
    </location>
</feature>
<dbReference type="GO" id="GO:0005524">
    <property type="term" value="F:ATP binding"/>
    <property type="evidence" value="ECO:0007669"/>
    <property type="project" value="UniProtKB-KW"/>
</dbReference>
<dbReference type="GO" id="GO:0071949">
    <property type="term" value="F:FAD binding"/>
    <property type="evidence" value="ECO:0007669"/>
    <property type="project" value="InterPro"/>
</dbReference>
<dbReference type="PANTHER" id="PTHR10909:SF250">
    <property type="entry name" value="PEROXISOMAL ACYL-COENZYME A OXIDASE 1"/>
    <property type="match status" value="1"/>
</dbReference>
<evidence type="ECO:0000256" key="9">
    <source>
        <dbReference type="ARBA" id="ARBA00023002"/>
    </source>
</evidence>
<feature type="domain" description="Acyl-CoA oxidase C-alpha1" evidence="18">
    <location>
        <begin position="306"/>
        <end position="467"/>
    </location>
</feature>
<gene>
    <name evidence="19" type="ORF">Rsub_10773</name>
</gene>
<dbReference type="FunFam" id="1.20.140.10:FF:000013">
    <property type="entry name" value="Acyl-coenzyme A oxidase"/>
    <property type="match status" value="1"/>
</dbReference>
<dbReference type="Gene3D" id="1.10.540.10">
    <property type="entry name" value="Acyl-CoA dehydrogenase/oxidase, N-terminal domain"/>
    <property type="match status" value="1"/>
</dbReference>
<evidence type="ECO:0000256" key="8">
    <source>
        <dbReference type="ARBA" id="ARBA00022840"/>
    </source>
</evidence>
<keyword evidence="9" id="KW-0560">Oxidoreductase</keyword>
<evidence type="ECO:0000256" key="5">
    <source>
        <dbReference type="ARBA" id="ARBA00022741"/>
    </source>
</evidence>
<dbReference type="Gene3D" id="2.40.110.10">
    <property type="entry name" value="Butyryl-CoA Dehydrogenase, subunit A, domain 2"/>
    <property type="match status" value="1"/>
</dbReference>
<name>A0A2V0PEU2_9CHLO</name>
<dbReference type="GO" id="GO:0003997">
    <property type="term" value="F:acyl-CoA oxidase activity"/>
    <property type="evidence" value="ECO:0007669"/>
    <property type="project" value="InterPro"/>
</dbReference>
<reference evidence="19 20" key="1">
    <citation type="journal article" date="2018" name="Sci. Rep.">
        <title>Raphidocelis subcapitata (=Pseudokirchneriella subcapitata) provides an insight into genome evolution and environmental adaptations in the Sphaeropleales.</title>
        <authorList>
            <person name="Suzuki S."/>
            <person name="Yamaguchi H."/>
            <person name="Nakajima N."/>
            <person name="Kawachi M."/>
        </authorList>
    </citation>
    <scope>NUCLEOTIDE SEQUENCE [LARGE SCALE GENOMIC DNA]</scope>
    <source>
        <strain evidence="19 20">NIES-35</strain>
    </source>
</reference>
<evidence type="ECO:0000256" key="4">
    <source>
        <dbReference type="ARBA" id="ARBA00022630"/>
    </source>
</evidence>
<evidence type="ECO:0000256" key="10">
    <source>
        <dbReference type="ARBA" id="ARBA00023098"/>
    </source>
</evidence>
<keyword evidence="5" id="KW-0547">Nucleotide-binding</keyword>
<keyword evidence="10" id="KW-0443">Lipid metabolism</keyword>
<dbReference type="InterPro" id="IPR009100">
    <property type="entry name" value="AcylCoA_DH/oxidase_NM_dom_sf"/>
</dbReference>
<dbReference type="FunFam" id="1.20.140.10:FF:000005">
    <property type="entry name" value="Acyl-coenzyme A oxidase"/>
    <property type="match status" value="1"/>
</dbReference>
<dbReference type="SUPFAM" id="SSF47203">
    <property type="entry name" value="Acyl-CoA dehydrogenase C-terminal domain-like"/>
    <property type="match status" value="2"/>
</dbReference>
<keyword evidence="6 12" id="KW-0274">FAD</keyword>
<evidence type="ECO:0000256" key="1">
    <source>
        <dbReference type="ARBA" id="ARBA00001974"/>
    </source>
</evidence>
<evidence type="ECO:0000313" key="19">
    <source>
        <dbReference type="EMBL" id="GBF98378.1"/>
    </source>
</evidence>
<evidence type="ECO:0000256" key="12">
    <source>
        <dbReference type="PIRNR" id="PIRNR000168"/>
    </source>
</evidence>
<evidence type="ECO:0000256" key="11">
    <source>
        <dbReference type="ARBA" id="ARBA00023140"/>
    </source>
</evidence>
<organism evidence="19 20">
    <name type="scientific">Raphidocelis subcapitata</name>
    <dbReference type="NCBI Taxonomy" id="307507"/>
    <lineage>
        <taxon>Eukaryota</taxon>
        <taxon>Viridiplantae</taxon>
        <taxon>Chlorophyta</taxon>
        <taxon>core chlorophytes</taxon>
        <taxon>Chlorophyceae</taxon>
        <taxon>CS clade</taxon>
        <taxon>Sphaeropleales</taxon>
        <taxon>Selenastraceae</taxon>
        <taxon>Raphidocelis</taxon>
    </lineage>
</organism>
<dbReference type="FunFam" id="2.40.110.10:FF:000003">
    <property type="entry name" value="Acyl-coenzyme A oxidase"/>
    <property type="match status" value="1"/>
</dbReference>
<keyword evidence="11" id="KW-0576">Peroxisome</keyword>
<comment type="similarity">
    <text evidence="3 12">Belongs to the acyl-CoA oxidase family.</text>
</comment>
<dbReference type="PANTHER" id="PTHR10909">
    <property type="entry name" value="ELECTRON TRANSPORT OXIDOREDUCTASE"/>
    <property type="match status" value="1"/>
</dbReference>
<evidence type="ECO:0000259" key="18">
    <source>
        <dbReference type="Pfam" id="PF22924"/>
    </source>
</evidence>
<dbReference type="STRING" id="307507.A0A2V0PEU2"/>
<evidence type="ECO:0000313" key="20">
    <source>
        <dbReference type="Proteomes" id="UP000247498"/>
    </source>
</evidence>
<evidence type="ECO:0000256" key="3">
    <source>
        <dbReference type="ARBA" id="ARBA00006288"/>
    </source>
</evidence>
<dbReference type="Pfam" id="PF01756">
    <property type="entry name" value="ACOX"/>
    <property type="match status" value="1"/>
</dbReference>